<evidence type="ECO:0000256" key="2">
    <source>
        <dbReference type="ARBA" id="ARBA00023235"/>
    </source>
</evidence>
<dbReference type="EMBL" id="JBHTLK010000044">
    <property type="protein sequence ID" value="MFD1147721.1"/>
    <property type="molecule type" value="Genomic_DNA"/>
</dbReference>
<organism evidence="5 6">
    <name type="scientific">Saccharothrix hoggarensis</name>
    <dbReference type="NCBI Taxonomy" id="913853"/>
    <lineage>
        <taxon>Bacteria</taxon>
        <taxon>Bacillati</taxon>
        <taxon>Actinomycetota</taxon>
        <taxon>Actinomycetes</taxon>
        <taxon>Pseudonocardiales</taxon>
        <taxon>Pseudonocardiaceae</taxon>
        <taxon>Saccharothrix</taxon>
    </lineage>
</organism>
<feature type="compositionally biased region" description="Basic and acidic residues" evidence="4">
    <location>
        <begin position="424"/>
        <end position="435"/>
    </location>
</feature>
<keyword evidence="1" id="KW-0846">Cobalamin</keyword>
<keyword evidence="6" id="KW-1185">Reference proteome</keyword>
<dbReference type="Proteomes" id="UP001597168">
    <property type="component" value="Unassembled WGS sequence"/>
</dbReference>
<comment type="caution">
    <text evidence="5">The sequence shown here is derived from an EMBL/GenBank/DDBJ whole genome shotgun (WGS) entry which is preliminary data.</text>
</comment>
<dbReference type="SUPFAM" id="SSF51703">
    <property type="entry name" value="Cobalamin (vitamin B12)-dependent enzymes"/>
    <property type="match status" value="1"/>
</dbReference>
<dbReference type="Gene3D" id="3.20.20.240">
    <property type="entry name" value="Methylmalonyl-CoA mutase"/>
    <property type="match status" value="1"/>
</dbReference>
<keyword evidence="2" id="KW-0413">Isomerase</keyword>
<dbReference type="InterPro" id="IPR006396">
    <property type="entry name" value="Glu_mut_E"/>
</dbReference>
<dbReference type="RefSeq" id="WP_380723096.1">
    <property type="nucleotide sequence ID" value="NZ_JBHTLK010000044.1"/>
</dbReference>
<protein>
    <submittedName>
        <fullName evidence="5">Methylaspartate mutase</fullName>
    </submittedName>
</protein>
<accession>A0ABW3QST4</accession>
<dbReference type="Pfam" id="PF06368">
    <property type="entry name" value="Met_asp_mut_E"/>
    <property type="match status" value="1"/>
</dbReference>
<evidence type="ECO:0000313" key="5">
    <source>
        <dbReference type="EMBL" id="MFD1147721.1"/>
    </source>
</evidence>
<evidence type="ECO:0000313" key="6">
    <source>
        <dbReference type="Proteomes" id="UP001597168"/>
    </source>
</evidence>
<evidence type="ECO:0000256" key="4">
    <source>
        <dbReference type="SAM" id="MobiDB-lite"/>
    </source>
</evidence>
<dbReference type="InterPro" id="IPR016176">
    <property type="entry name" value="Cbl-dep_enz_cat"/>
</dbReference>
<name>A0ABW3QST4_9PSEU</name>
<evidence type="ECO:0000256" key="1">
    <source>
        <dbReference type="ARBA" id="ARBA00022628"/>
    </source>
</evidence>
<evidence type="ECO:0000256" key="3">
    <source>
        <dbReference type="ARBA" id="ARBA00023285"/>
    </source>
</evidence>
<keyword evidence="3" id="KW-0170">Cobalt</keyword>
<feature type="region of interest" description="Disordered" evidence="4">
    <location>
        <begin position="413"/>
        <end position="435"/>
    </location>
</feature>
<reference evidence="6" key="1">
    <citation type="journal article" date="2019" name="Int. J. Syst. Evol. Microbiol.">
        <title>The Global Catalogue of Microorganisms (GCM) 10K type strain sequencing project: providing services to taxonomists for standard genome sequencing and annotation.</title>
        <authorList>
            <consortium name="The Broad Institute Genomics Platform"/>
            <consortium name="The Broad Institute Genome Sequencing Center for Infectious Disease"/>
            <person name="Wu L."/>
            <person name="Ma J."/>
        </authorList>
    </citation>
    <scope>NUCLEOTIDE SEQUENCE [LARGE SCALE GENOMIC DNA]</scope>
    <source>
        <strain evidence="6">CCUG 60214</strain>
    </source>
</reference>
<gene>
    <name evidence="5" type="ORF">ACFQ3T_11340</name>
</gene>
<dbReference type="PIRSF" id="PIRSF001495">
    <property type="entry name" value="Met_asp_mut_epsi"/>
    <property type="match status" value="1"/>
</dbReference>
<proteinExistence type="predicted"/>
<sequence length="435" mass="46089">MTTPARPSFAGHVRAVAARGGLVVQPRMGFADPQRMLAGLLATKHADATTAGTITLDSYTRVGDFAAVRAALADGVDLNGYPIASLDPFITLSVLDGVGHPGFPVQVRHGSALPSAVFDAMVGLGLDATEGGPASYCLPYSRVPLTRAVQSWASCCERFAELGELGFEPHLESFGGCMLGQLCPPSLLVAITVLEGLFFRRHGLTSVSLSLAQQTHAGQDLEALHALHALAAEHLSDVDWHVVLYAYMGVYPRSRRGALRLLGDAAALAVRGGAARLIVKTVAEAYRIPTVAENVEALEFAAGVAARTTVDLVPEDTGLLAEARALVDAVLELDADVGKAIVRAFAFGYLDVPYCLHADNMGRARSYLDDSGRLRWSSVGRMPIRADGGGERGALSSADLLGALRVVERRYDEGEPDAFPDPGPDFHDRRIGNRA</sequence>